<dbReference type="CDD" id="cd13316">
    <property type="entry name" value="PH_Boi"/>
    <property type="match status" value="1"/>
</dbReference>
<feature type="compositionally biased region" description="Polar residues" evidence="5">
    <location>
        <begin position="1154"/>
        <end position="1163"/>
    </location>
</feature>
<accession>A0AAV0AT82</accession>
<dbReference type="InterPro" id="IPR036028">
    <property type="entry name" value="SH3-like_dom_sf"/>
</dbReference>
<feature type="domain" description="PH" evidence="7">
    <location>
        <begin position="986"/>
        <end position="1082"/>
    </location>
</feature>
<dbReference type="GO" id="GO:0005829">
    <property type="term" value="C:cytosol"/>
    <property type="evidence" value="ECO:0007669"/>
    <property type="project" value="GOC"/>
</dbReference>
<feature type="compositionally biased region" description="Polar residues" evidence="5">
    <location>
        <begin position="832"/>
        <end position="843"/>
    </location>
</feature>
<dbReference type="GO" id="GO:0005769">
    <property type="term" value="C:early endosome"/>
    <property type="evidence" value="ECO:0007669"/>
    <property type="project" value="TreeGrafter"/>
</dbReference>
<dbReference type="InterPro" id="IPR001660">
    <property type="entry name" value="SAM"/>
</dbReference>
<dbReference type="PANTHER" id="PTHR22902">
    <property type="entry name" value="SESQUIPEDALIAN"/>
    <property type="match status" value="1"/>
</dbReference>
<feature type="compositionally biased region" description="Polar residues" evidence="5">
    <location>
        <begin position="781"/>
        <end position="792"/>
    </location>
</feature>
<evidence type="ECO:0000313" key="10">
    <source>
        <dbReference type="EMBL" id="CAH7671840.1"/>
    </source>
</evidence>
<feature type="compositionally biased region" description="Polar residues" evidence="5">
    <location>
        <begin position="433"/>
        <end position="460"/>
    </location>
</feature>
<evidence type="ECO:0000259" key="7">
    <source>
        <dbReference type="PROSITE" id="PS50003"/>
    </source>
</evidence>
<feature type="compositionally biased region" description="Polar residues" evidence="5">
    <location>
        <begin position="713"/>
        <end position="734"/>
    </location>
</feature>
<feature type="compositionally biased region" description="Polar residues" evidence="5">
    <location>
        <begin position="67"/>
        <end position="91"/>
    </location>
</feature>
<dbReference type="GO" id="GO:0005085">
    <property type="term" value="F:guanyl-nucleotide exchange factor activity"/>
    <property type="evidence" value="ECO:0007669"/>
    <property type="project" value="UniProtKB-KW"/>
</dbReference>
<feature type="region of interest" description="Disordered" evidence="5">
    <location>
        <begin position="1154"/>
        <end position="1179"/>
    </location>
</feature>
<protein>
    <recommendedName>
        <fullName evidence="12">Polar growth protein</fullName>
    </recommendedName>
</protein>
<feature type="domain" description="Calponin-homology (CH)" evidence="8">
    <location>
        <begin position="1198"/>
        <end position="1320"/>
    </location>
</feature>
<dbReference type="InterPro" id="IPR045188">
    <property type="entry name" value="Boi1/Boi2-like"/>
</dbReference>
<feature type="domain" description="SH3" evidence="6">
    <location>
        <begin position="9"/>
        <end position="72"/>
    </location>
</feature>
<feature type="compositionally biased region" description="Polar residues" evidence="5">
    <location>
        <begin position="232"/>
        <end position="242"/>
    </location>
</feature>
<feature type="region of interest" description="Disordered" evidence="5">
    <location>
        <begin position="412"/>
        <end position="534"/>
    </location>
</feature>
<dbReference type="SUPFAM" id="SSF47576">
    <property type="entry name" value="Calponin-homology domain, CH-domain"/>
    <property type="match status" value="1"/>
</dbReference>
<gene>
    <name evidence="10" type="ORF">PPACK8108_LOCUS6671</name>
</gene>
<feature type="compositionally biased region" description="Polar residues" evidence="5">
    <location>
        <begin position="952"/>
        <end position="961"/>
    </location>
</feature>
<dbReference type="SMART" id="SM00233">
    <property type="entry name" value="PH"/>
    <property type="match status" value="1"/>
</dbReference>
<evidence type="ECO:0000256" key="1">
    <source>
        <dbReference type="ARBA" id="ARBA00022443"/>
    </source>
</evidence>
<feature type="compositionally biased region" description="Low complexity" evidence="5">
    <location>
        <begin position="910"/>
        <end position="921"/>
    </location>
</feature>
<dbReference type="SUPFAM" id="SSF50729">
    <property type="entry name" value="PH domain-like"/>
    <property type="match status" value="1"/>
</dbReference>
<dbReference type="GO" id="GO:0007032">
    <property type="term" value="P:endosome organization"/>
    <property type="evidence" value="ECO:0007669"/>
    <property type="project" value="TreeGrafter"/>
</dbReference>
<dbReference type="InterPro" id="IPR013761">
    <property type="entry name" value="SAM/pointed_sf"/>
</dbReference>
<dbReference type="PROSITE" id="PS50021">
    <property type="entry name" value="CH"/>
    <property type="match status" value="1"/>
</dbReference>
<dbReference type="Gene3D" id="2.30.29.30">
    <property type="entry name" value="Pleckstrin-homology domain (PH domain)/Phosphotyrosine-binding domain (PTB)"/>
    <property type="match status" value="1"/>
</dbReference>
<feature type="region of interest" description="Disordered" evidence="5">
    <location>
        <begin position="61"/>
        <end position="91"/>
    </location>
</feature>
<name>A0AAV0AT82_PHAPC</name>
<feature type="region of interest" description="Disordered" evidence="5">
    <location>
        <begin position="317"/>
        <end position="341"/>
    </location>
</feature>
<feature type="compositionally biased region" description="Low complexity" evidence="5">
    <location>
        <begin position="488"/>
        <end position="506"/>
    </location>
</feature>
<feature type="compositionally biased region" description="Polar residues" evidence="5">
    <location>
        <begin position="657"/>
        <end position="674"/>
    </location>
</feature>
<feature type="compositionally biased region" description="Basic and acidic residues" evidence="5">
    <location>
        <begin position="798"/>
        <end position="813"/>
    </location>
</feature>
<sequence>MASNSDSRTIVDVVYAIHDFQAENPDELSFIAGESIHVTEKDDQYGDGWWQGRNARGDFGLFPQAYTLPNQPNNSSDQPGETRPSQPTMNETLSEVQNAIDQLHHPSSSTLSLAAPLDSVTSSQSPSQGKLSGPGYDGNRTFGSRLEPDPGGSDSNPPATGTTKAAQARALLALKAKADAHASSSLVLQRLKPTSNQVYSDLRRQSYNSTISIPDVGEMELSEESGDESDTKQSGGSPFSNRQRTRRSGDPPFSGSTLASQAFLHRSKTPPPSSKLKLDGPVNAAPSLSSGPFASAAIALGIAQSHRPDSNNFSTFRRGSQPEAGTFKKTHQSKPASSSSILSDFGMDLRERLSFGNSPVASALRMNRESSQPPQILSSATGIDRLQRMSADGSGELDLHANSQTAAVYSLTAAHRDSEESSPQEFLAPAFRPSSSHANSGLTKPLSHQRQRSASSTTSGIFFRQQNSSPIPPQPSTAPLNGPSIVPTSTSTTDSSSMKGSRSRSSSRVERYPTAEDQPTSPATSTFPSLSGLKTGGDSISSSLGALNKSSPCGIKSTTDPAEWSVSDVVEWGRAKALDDFTLGKFVEHEITGDVLLELDVNSLKEIDLAAFGRRVRVTKAIDELKKIIHGSKQLFSPHTDFTFCAPPGSEPPLSASAISPCQSSFKTHTNTGPQHRRDHSVVSASAHQRQEMKQIGSSYREAAGDSEEELGNKSSPHPQTARSSILGHSNRPSEGSALSFKSGIKKDSQSDDHNTSAIVSKPFIAHHNRCKSLTGEASPGSMNSQASSWTPLSIPESAERGETHDSITEKPLENSPDISKASSKKKKNSSQNPISTGTSLLSKKSPGEGLGEPPSSPETPNRPNDVGSGKSRTSFLGNLRGRKPPPKIGSPSPISNSTPQQNDFDHRPSTSSGLNGTSTSRISRGLFHFGSHNSVQGQSQHQLHHLAPVSESKTLNSSPVLHNDKSDKAEKKEGESRTALEKIGSPDHMGWMRKRGEKYPTWKMRFFILKASNLYYLKSKNEVRIKGLIKLSGYKVVMDADVHPGRYGFRIIHDNGSAHAFSAEDSKLLRDWMKAVMKATIDRDWVAPVISSCNIRTISIREAQKIFPPPRPPSPTSRARAQKARLASRNPDVLTEKDAAVLMSMKSFQGTPVGYSRNNPASNDVEETGTAGVSPRSGGHSKGVVTLLINRESFKYTAEDQHLLDWINATISSKSEKYLVAQDFSDSMRSGMIIVRLVEALTGTQSGLNDQRFEEIIGFGKDSQKRESLNDEEFEVYFCVFDYLNRQAIPLEGYSLNDMISGDPHKTREFLYRIFVKFNAASK</sequence>
<dbReference type="Pfam" id="PF00169">
    <property type="entry name" value="PH"/>
    <property type="match status" value="1"/>
</dbReference>
<feature type="domain" description="SAM" evidence="9">
    <location>
        <begin position="564"/>
        <end position="628"/>
    </location>
</feature>
<evidence type="ECO:0008006" key="12">
    <source>
        <dbReference type="Google" id="ProtNLM"/>
    </source>
</evidence>
<dbReference type="PROSITE" id="PS50003">
    <property type="entry name" value="PH_DOMAIN"/>
    <property type="match status" value="1"/>
</dbReference>
<dbReference type="Pfam" id="PF00018">
    <property type="entry name" value="SH3_1"/>
    <property type="match status" value="1"/>
</dbReference>
<feature type="compositionally biased region" description="Acidic residues" evidence="5">
    <location>
        <begin position="217"/>
        <end position="228"/>
    </location>
</feature>
<keyword evidence="2" id="KW-0597">Phosphoprotein</keyword>
<dbReference type="EMBL" id="CALTRL010001269">
    <property type="protein sequence ID" value="CAH7671840.1"/>
    <property type="molecule type" value="Genomic_DNA"/>
</dbReference>
<feature type="compositionally biased region" description="Basic and acidic residues" evidence="5">
    <location>
        <begin position="745"/>
        <end position="755"/>
    </location>
</feature>
<dbReference type="GO" id="GO:0005802">
    <property type="term" value="C:trans-Golgi network"/>
    <property type="evidence" value="ECO:0007669"/>
    <property type="project" value="TreeGrafter"/>
</dbReference>
<dbReference type="Proteomes" id="UP001153365">
    <property type="component" value="Unassembled WGS sequence"/>
</dbReference>
<dbReference type="SUPFAM" id="SSF47769">
    <property type="entry name" value="SAM/Pointed domain"/>
    <property type="match status" value="1"/>
</dbReference>
<feature type="compositionally biased region" description="Basic and acidic residues" evidence="5">
    <location>
        <begin position="963"/>
        <end position="981"/>
    </location>
</feature>
<dbReference type="InterPro" id="IPR001452">
    <property type="entry name" value="SH3_domain"/>
</dbReference>
<dbReference type="InterPro" id="IPR011993">
    <property type="entry name" value="PH-like_dom_sf"/>
</dbReference>
<evidence type="ECO:0000256" key="3">
    <source>
        <dbReference type="ARBA" id="ARBA00022658"/>
    </source>
</evidence>
<feature type="region of interest" description="Disordered" evidence="5">
    <location>
        <begin position="117"/>
        <end position="167"/>
    </location>
</feature>
<dbReference type="Gene3D" id="2.30.30.40">
    <property type="entry name" value="SH3 Domains"/>
    <property type="match status" value="1"/>
</dbReference>
<feature type="compositionally biased region" description="Polar residues" evidence="5">
    <location>
        <begin position="517"/>
        <end position="529"/>
    </location>
</feature>
<evidence type="ECO:0000259" key="8">
    <source>
        <dbReference type="PROSITE" id="PS50021"/>
    </source>
</evidence>
<dbReference type="InterPro" id="IPR036872">
    <property type="entry name" value="CH_dom_sf"/>
</dbReference>
<evidence type="ECO:0000256" key="2">
    <source>
        <dbReference type="ARBA" id="ARBA00022553"/>
    </source>
</evidence>
<reference evidence="10" key="1">
    <citation type="submission" date="2022-06" db="EMBL/GenBank/DDBJ databases">
        <authorList>
            <consortium name="SYNGENTA / RWTH Aachen University"/>
        </authorList>
    </citation>
    <scope>NUCLEOTIDE SEQUENCE</scope>
</reference>
<evidence type="ECO:0000256" key="4">
    <source>
        <dbReference type="PROSITE-ProRule" id="PRU00192"/>
    </source>
</evidence>
<feature type="region of interest" description="Disordered" evidence="5">
    <location>
        <begin position="773"/>
        <end position="925"/>
    </location>
</feature>
<evidence type="ECO:0000313" key="11">
    <source>
        <dbReference type="Proteomes" id="UP001153365"/>
    </source>
</evidence>
<dbReference type="GO" id="GO:0042147">
    <property type="term" value="P:retrograde transport, endosome to Golgi"/>
    <property type="evidence" value="ECO:0007669"/>
    <property type="project" value="TreeGrafter"/>
</dbReference>
<dbReference type="Gene3D" id="1.10.418.10">
    <property type="entry name" value="Calponin-like domain"/>
    <property type="match status" value="1"/>
</dbReference>
<dbReference type="CDD" id="cd09535">
    <property type="entry name" value="SAM_BOI-like_fungal"/>
    <property type="match status" value="1"/>
</dbReference>
<organism evidence="10 11">
    <name type="scientific">Phakopsora pachyrhizi</name>
    <name type="common">Asian soybean rust disease fungus</name>
    <dbReference type="NCBI Taxonomy" id="170000"/>
    <lineage>
        <taxon>Eukaryota</taxon>
        <taxon>Fungi</taxon>
        <taxon>Dikarya</taxon>
        <taxon>Basidiomycota</taxon>
        <taxon>Pucciniomycotina</taxon>
        <taxon>Pucciniomycetes</taxon>
        <taxon>Pucciniales</taxon>
        <taxon>Phakopsoraceae</taxon>
        <taxon>Phakopsora</taxon>
    </lineage>
</organism>
<keyword evidence="11" id="KW-1185">Reference proteome</keyword>
<keyword evidence="3" id="KW-0344">Guanine-nucleotide releasing factor</keyword>
<dbReference type="GO" id="GO:0001881">
    <property type="term" value="P:receptor recycling"/>
    <property type="evidence" value="ECO:0007669"/>
    <property type="project" value="TreeGrafter"/>
</dbReference>
<dbReference type="GO" id="GO:0055037">
    <property type="term" value="C:recycling endosome"/>
    <property type="evidence" value="ECO:0007669"/>
    <property type="project" value="TreeGrafter"/>
</dbReference>
<dbReference type="SMART" id="SM00454">
    <property type="entry name" value="SAM"/>
    <property type="match status" value="1"/>
</dbReference>
<dbReference type="PROSITE" id="PS50002">
    <property type="entry name" value="SH3"/>
    <property type="match status" value="1"/>
</dbReference>
<keyword evidence="1 4" id="KW-0728">SH3 domain</keyword>
<evidence type="ECO:0000259" key="9">
    <source>
        <dbReference type="PROSITE" id="PS50105"/>
    </source>
</evidence>
<dbReference type="PANTHER" id="PTHR22902:SF27">
    <property type="entry name" value="PLECKSTRIN HOMOLOGY DOMAIN-CONTAINING FAMILY A MEMBER 3"/>
    <property type="match status" value="1"/>
</dbReference>
<evidence type="ECO:0000259" key="6">
    <source>
        <dbReference type="PROSITE" id="PS50002"/>
    </source>
</evidence>
<dbReference type="SMART" id="SM00326">
    <property type="entry name" value="SH3"/>
    <property type="match status" value="1"/>
</dbReference>
<dbReference type="Gene3D" id="1.10.150.50">
    <property type="entry name" value="Transcription Factor, Ets-1"/>
    <property type="match status" value="1"/>
</dbReference>
<feature type="region of interest" description="Disordered" evidence="5">
    <location>
        <begin position="1106"/>
        <end position="1131"/>
    </location>
</feature>
<feature type="compositionally biased region" description="Polar residues" evidence="5">
    <location>
        <begin position="192"/>
        <end position="212"/>
    </location>
</feature>
<dbReference type="InterPro" id="IPR001715">
    <property type="entry name" value="CH_dom"/>
</dbReference>
<proteinExistence type="predicted"/>
<comment type="caution">
    <text evidence="10">The sequence shown here is derived from an EMBL/GenBank/DDBJ whole genome shotgun (WGS) entry which is preliminary data.</text>
</comment>
<feature type="region of interest" description="Disordered" evidence="5">
    <location>
        <begin position="182"/>
        <end position="281"/>
    </location>
</feature>
<evidence type="ECO:0000256" key="5">
    <source>
        <dbReference type="SAM" id="MobiDB-lite"/>
    </source>
</evidence>
<dbReference type="PROSITE" id="PS50105">
    <property type="entry name" value="SAM_DOMAIN"/>
    <property type="match status" value="1"/>
</dbReference>
<feature type="region of interest" description="Disordered" evidence="5">
    <location>
        <begin position="653"/>
        <end position="761"/>
    </location>
</feature>
<dbReference type="SUPFAM" id="SSF50044">
    <property type="entry name" value="SH3-domain"/>
    <property type="match status" value="1"/>
</dbReference>
<dbReference type="InterPro" id="IPR001849">
    <property type="entry name" value="PH_domain"/>
</dbReference>
<feature type="region of interest" description="Disordered" evidence="5">
    <location>
        <begin position="951"/>
        <end position="990"/>
    </location>
</feature>
<feature type="compositionally biased region" description="Polar residues" evidence="5">
    <location>
        <begin position="153"/>
        <end position="163"/>
    </location>
</feature>
<feature type="compositionally biased region" description="Polar residues" evidence="5">
    <location>
        <begin position="119"/>
        <end position="130"/>
    </location>
</feature>